<name>A0ACB8RYL7_9AGAM</name>
<reference evidence="1" key="1">
    <citation type="submission" date="2021-02" db="EMBL/GenBank/DDBJ databases">
        <authorList>
            <consortium name="DOE Joint Genome Institute"/>
            <person name="Ahrendt S."/>
            <person name="Looney B.P."/>
            <person name="Miyauchi S."/>
            <person name="Morin E."/>
            <person name="Drula E."/>
            <person name="Courty P.E."/>
            <person name="Chicoki N."/>
            <person name="Fauchery L."/>
            <person name="Kohler A."/>
            <person name="Kuo A."/>
            <person name="Labutti K."/>
            <person name="Pangilinan J."/>
            <person name="Lipzen A."/>
            <person name="Riley R."/>
            <person name="Andreopoulos W."/>
            <person name="He G."/>
            <person name="Johnson J."/>
            <person name="Barry K.W."/>
            <person name="Grigoriev I.V."/>
            <person name="Nagy L."/>
            <person name="Hibbett D."/>
            <person name="Henrissat B."/>
            <person name="Matheny P.B."/>
            <person name="Labbe J."/>
            <person name="Martin F."/>
        </authorList>
    </citation>
    <scope>NUCLEOTIDE SEQUENCE</scope>
    <source>
        <strain evidence="1">FP105234-sp</strain>
    </source>
</reference>
<gene>
    <name evidence="1" type="ORF">FA95DRAFT_1489664</name>
</gene>
<evidence type="ECO:0000313" key="2">
    <source>
        <dbReference type="Proteomes" id="UP000814033"/>
    </source>
</evidence>
<protein>
    <submittedName>
        <fullName evidence="1">Uncharacterized protein</fullName>
    </submittedName>
</protein>
<accession>A0ACB8RYL7</accession>
<organism evidence="1 2">
    <name type="scientific">Auriscalpium vulgare</name>
    <dbReference type="NCBI Taxonomy" id="40419"/>
    <lineage>
        <taxon>Eukaryota</taxon>
        <taxon>Fungi</taxon>
        <taxon>Dikarya</taxon>
        <taxon>Basidiomycota</taxon>
        <taxon>Agaricomycotina</taxon>
        <taxon>Agaricomycetes</taxon>
        <taxon>Russulales</taxon>
        <taxon>Auriscalpiaceae</taxon>
        <taxon>Auriscalpium</taxon>
    </lineage>
</organism>
<proteinExistence type="predicted"/>
<sequence>MPALWNPDTYDVNDTLPRGLASEVPNCGTYAVFTLNPTATVEVLRDPIATEQAQTLPTRRYVGVLVDVSTICPGFTARRYYSGELAVVSQGPPKSLPEEGIEEDMFIPIHPATHPAGRAGVSPKPPLPWGDLHHHTALSFDVRVATHPEGPMDDSKSPILSANDVVHIKMTSADDVYRSNELIGEPDAEKDASGKLSEYSDGESDLAQPESEGRSLPAYSICSGNGSDAGRQLDEVMDEFFSQGLAGRDDPRVYFTPVVDFDLDLSTVTEFASADGLSKEIKELERYAKLSKVAVRAAHSALAQYLEGGTTA</sequence>
<keyword evidence="2" id="KW-1185">Reference proteome</keyword>
<comment type="caution">
    <text evidence="1">The sequence shown here is derived from an EMBL/GenBank/DDBJ whole genome shotgun (WGS) entry which is preliminary data.</text>
</comment>
<dbReference type="Proteomes" id="UP000814033">
    <property type="component" value="Unassembled WGS sequence"/>
</dbReference>
<dbReference type="EMBL" id="MU275876">
    <property type="protein sequence ID" value="KAI0049175.1"/>
    <property type="molecule type" value="Genomic_DNA"/>
</dbReference>
<evidence type="ECO:0000313" key="1">
    <source>
        <dbReference type="EMBL" id="KAI0049175.1"/>
    </source>
</evidence>
<reference evidence="1" key="2">
    <citation type="journal article" date="2022" name="New Phytol.">
        <title>Evolutionary transition to the ectomycorrhizal habit in the genomes of a hyperdiverse lineage of mushroom-forming fungi.</title>
        <authorList>
            <person name="Looney B."/>
            <person name="Miyauchi S."/>
            <person name="Morin E."/>
            <person name="Drula E."/>
            <person name="Courty P.E."/>
            <person name="Kohler A."/>
            <person name="Kuo A."/>
            <person name="LaButti K."/>
            <person name="Pangilinan J."/>
            <person name="Lipzen A."/>
            <person name="Riley R."/>
            <person name="Andreopoulos W."/>
            <person name="He G."/>
            <person name="Johnson J."/>
            <person name="Nolan M."/>
            <person name="Tritt A."/>
            <person name="Barry K.W."/>
            <person name="Grigoriev I.V."/>
            <person name="Nagy L.G."/>
            <person name="Hibbett D."/>
            <person name="Henrissat B."/>
            <person name="Matheny P.B."/>
            <person name="Labbe J."/>
            <person name="Martin F.M."/>
        </authorList>
    </citation>
    <scope>NUCLEOTIDE SEQUENCE</scope>
    <source>
        <strain evidence="1">FP105234-sp</strain>
    </source>
</reference>